<feature type="transmembrane region" description="Helical" evidence="9">
    <location>
        <begin position="227"/>
        <end position="251"/>
    </location>
</feature>
<feature type="transmembrane region" description="Helical" evidence="9">
    <location>
        <begin position="142"/>
        <end position="160"/>
    </location>
</feature>
<evidence type="ECO:0000256" key="1">
    <source>
        <dbReference type="ARBA" id="ARBA00004651"/>
    </source>
</evidence>
<dbReference type="CDD" id="cd06582">
    <property type="entry name" value="TM_PBP1_LivH_like"/>
    <property type="match status" value="1"/>
</dbReference>
<dbReference type="GO" id="GO:0005886">
    <property type="term" value="C:plasma membrane"/>
    <property type="evidence" value="ECO:0007669"/>
    <property type="project" value="UniProtKB-SubCell"/>
</dbReference>
<evidence type="ECO:0000256" key="8">
    <source>
        <dbReference type="ARBA" id="ARBA00037998"/>
    </source>
</evidence>
<feature type="transmembrane region" description="Helical" evidence="9">
    <location>
        <begin position="257"/>
        <end position="278"/>
    </location>
</feature>
<dbReference type="EMBL" id="JPME01000012">
    <property type="protein sequence ID" value="KEZ90372.1"/>
    <property type="molecule type" value="Genomic_DNA"/>
</dbReference>
<evidence type="ECO:0000313" key="11">
    <source>
        <dbReference type="Proteomes" id="UP000028525"/>
    </source>
</evidence>
<keyword evidence="6 9" id="KW-1133">Transmembrane helix</keyword>
<dbReference type="Pfam" id="PF02653">
    <property type="entry name" value="BPD_transp_2"/>
    <property type="match status" value="1"/>
</dbReference>
<evidence type="ECO:0000313" key="10">
    <source>
        <dbReference type="EMBL" id="KEZ90372.1"/>
    </source>
</evidence>
<comment type="similarity">
    <text evidence="8">Belongs to the binding-protein-dependent transport system permease family. LivHM subfamily.</text>
</comment>
<evidence type="ECO:0000256" key="9">
    <source>
        <dbReference type="SAM" id="Phobius"/>
    </source>
</evidence>
<keyword evidence="3" id="KW-1003">Cell membrane</keyword>
<organism evidence="10 11">
    <name type="scientific">Lacrimispora celerecrescens</name>
    <dbReference type="NCBI Taxonomy" id="29354"/>
    <lineage>
        <taxon>Bacteria</taxon>
        <taxon>Bacillati</taxon>
        <taxon>Bacillota</taxon>
        <taxon>Clostridia</taxon>
        <taxon>Lachnospirales</taxon>
        <taxon>Lachnospiraceae</taxon>
        <taxon>Lacrimispora</taxon>
    </lineage>
</organism>
<keyword evidence="5" id="KW-0029">Amino-acid transport</keyword>
<feature type="transmembrane region" description="Helical" evidence="9">
    <location>
        <begin position="194"/>
        <end position="215"/>
    </location>
</feature>
<keyword evidence="4 9" id="KW-0812">Transmembrane</keyword>
<dbReference type="PANTHER" id="PTHR11795">
    <property type="entry name" value="BRANCHED-CHAIN AMINO ACID TRANSPORT SYSTEM PERMEASE PROTEIN LIVH"/>
    <property type="match status" value="1"/>
</dbReference>
<evidence type="ECO:0000256" key="3">
    <source>
        <dbReference type="ARBA" id="ARBA00022475"/>
    </source>
</evidence>
<keyword evidence="7 9" id="KW-0472">Membrane</keyword>
<feature type="transmembrane region" description="Helical" evidence="9">
    <location>
        <begin position="113"/>
        <end position="135"/>
    </location>
</feature>
<evidence type="ECO:0000256" key="5">
    <source>
        <dbReference type="ARBA" id="ARBA00022970"/>
    </source>
</evidence>
<protein>
    <recommendedName>
        <fullName evidence="12">ABC transporter permease</fullName>
    </recommendedName>
</protein>
<evidence type="ECO:0000256" key="4">
    <source>
        <dbReference type="ARBA" id="ARBA00022692"/>
    </source>
</evidence>
<dbReference type="InterPro" id="IPR001851">
    <property type="entry name" value="ABC_transp_permease"/>
</dbReference>
<dbReference type="Proteomes" id="UP000028525">
    <property type="component" value="Unassembled WGS sequence"/>
</dbReference>
<feature type="transmembrane region" description="Helical" evidence="9">
    <location>
        <begin position="6"/>
        <end position="26"/>
    </location>
</feature>
<accession>A0A084JN38</accession>
<proteinExistence type="inferred from homology"/>
<dbReference type="AlphaFoldDB" id="A0A084JN38"/>
<comment type="caution">
    <text evidence="10">The sequence shown here is derived from an EMBL/GenBank/DDBJ whole genome shotgun (WGS) entry which is preliminary data.</text>
</comment>
<keyword evidence="11" id="KW-1185">Reference proteome</keyword>
<evidence type="ECO:0000256" key="6">
    <source>
        <dbReference type="ARBA" id="ARBA00022989"/>
    </source>
</evidence>
<sequence length="291" mass="30972">MMLIQVVISGLVIGCVYGLIALGYSLIYKASGLMSFAQGDMLTLGAFLGYSFYGIFKLPFVISLVCVVLCMFFLGLFLEKAIIRTLLKNHVLPVYIVLATIAISYIIQNAAMLIWGTQTLSFPQIFPIPLVGVLGVKVQPEALFCILMSLVCMVALHIFMKYTRFGTAMRAAAMDATAARACGINVSFSTGVTWGLSAGVAATGGILLGPIYGVYTMLGAIIGRKGFSSAVIGGFGNMYGAIVGGILLGLVETCTSAYISSAYKDIISYSVLLLFLFVKPTGLFNEQALTD</sequence>
<dbReference type="GO" id="GO:0022857">
    <property type="term" value="F:transmembrane transporter activity"/>
    <property type="evidence" value="ECO:0007669"/>
    <property type="project" value="InterPro"/>
</dbReference>
<comment type="subcellular location">
    <subcellularLocation>
        <location evidence="1">Cell membrane</location>
        <topology evidence="1">Multi-pass membrane protein</topology>
    </subcellularLocation>
</comment>
<name>A0A084JN38_9FIRM</name>
<evidence type="ECO:0000256" key="7">
    <source>
        <dbReference type="ARBA" id="ARBA00023136"/>
    </source>
</evidence>
<evidence type="ECO:0000256" key="2">
    <source>
        <dbReference type="ARBA" id="ARBA00022448"/>
    </source>
</evidence>
<evidence type="ECO:0008006" key="12">
    <source>
        <dbReference type="Google" id="ProtNLM"/>
    </source>
</evidence>
<feature type="transmembrane region" description="Helical" evidence="9">
    <location>
        <begin position="33"/>
        <end position="52"/>
    </location>
</feature>
<dbReference type="GO" id="GO:0006865">
    <property type="term" value="P:amino acid transport"/>
    <property type="evidence" value="ECO:0007669"/>
    <property type="project" value="UniProtKB-KW"/>
</dbReference>
<feature type="transmembrane region" description="Helical" evidence="9">
    <location>
        <begin position="58"/>
        <end position="78"/>
    </location>
</feature>
<dbReference type="InterPro" id="IPR052157">
    <property type="entry name" value="BCAA_transport_permease"/>
</dbReference>
<gene>
    <name evidence="10" type="ORF">IO98_10575</name>
</gene>
<reference evidence="10 11" key="1">
    <citation type="submission" date="2014-07" db="EMBL/GenBank/DDBJ databases">
        <title>Draft genome of Clostridium celerecrescens 152B isolated from sediments associated with methane hydrate from Krishna Godavari basin.</title>
        <authorList>
            <person name="Honkalas V.S."/>
            <person name="Dabir A.P."/>
            <person name="Arora P."/>
            <person name="Dhakephalkar P.K."/>
        </authorList>
    </citation>
    <scope>NUCLEOTIDE SEQUENCE [LARGE SCALE GENOMIC DNA]</scope>
    <source>
        <strain evidence="10 11">152B</strain>
    </source>
</reference>
<dbReference type="PANTHER" id="PTHR11795:SF451">
    <property type="entry name" value="ABC TRANSPORTER PERMEASE PROTEIN"/>
    <property type="match status" value="1"/>
</dbReference>
<feature type="transmembrane region" description="Helical" evidence="9">
    <location>
        <begin position="90"/>
        <end position="107"/>
    </location>
</feature>
<dbReference type="STRING" id="29354.IO98_10575"/>
<keyword evidence="2" id="KW-0813">Transport</keyword>
<dbReference type="RefSeq" id="WP_038280780.1">
    <property type="nucleotide sequence ID" value="NZ_JPME01000012.1"/>
</dbReference>